<name>A0ABR3BMF7_9TREE</name>
<gene>
    <name evidence="7" type="ORF">I308_105398</name>
</gene>
<proteinExistence type="inferred from homology"/>
<reference evidence="7" key="2">
    <citation type="submission" date="2024-01" db="EMBL/GenBank/DDBJ databases">
        <title>Comparative genomics of Cryptococcus and Kwoniella reveals pathogenesis evolution and contrasting modes of karyotype evolution via chromosome fusion or intercentromeric recombination.</title>
        <authorList>
            <person name="Coelho M.A."/>
            <person name="David-Palma M."/>
            <person name="Shea T."/>
            <person name="Bowers K."/>
            <person name="Mcginley-Smith S."/>
            <person name="Mohammad A.W."/>
            <person name="Gnirke A."/>
            <person name="Yurkov A.M."/>
            <person name="Nowrousian M."/>
            <person name="Sun S."/>
            <person name="Cuomo C.A."/>
            <person name="Heitman J."/>
        </authorList>
    </citation>
    <scope>NUCLEOTIDE SEQUENCE</scope>
    <source>
        <strain evidence="7">IND107</strain>
    </source>
</reference>
<comment type="similarity">
    <text evidence="1">Belongs to the TALE/M-ATYP homeobox family.</text>
</comment>
<evidence type="ECO:0000256" key="2">
    <source>
        <dbReference type="ARBA" id="ARBA00023125"/>
    </source>
</evidence>
<reference evidence="7" key="1">
    <citation type="submission" date="2015-01" db="EMBL/GenBank/DDBJ databases">
        <authorList>
            <consortium name="The Broad Institute Genomics Platform"/>
            <person name="Cuomo C."/>
            <person name="Litvintseva A."/>
            <person name="Chen Y."/>
            <person name="Heitman J."/>
            <person name="Sun S."/>
            <person name="Springer D."/>
            <person name="Dromer F."/>
            <person name="Young S."/>
            <person name="Zeng Q."/>
            <person name="Gargeya S."/>
            <person name="Abouelleil A."/>
            <person name="Alvarado L."/>
            <person name="Chapman S.B."/>
            <person name="Gainer-Dewar J."/>
            <person name="Goldberg J."/>
            <person name="Griggs A."/>
            <person name="Gujja S."/>
            <person name="Hansen M."/>
            <person name="Howarth C."/>
            <person name="Imamovic A."/>
            <person name="Larimer J."/>
            <person name="Murphy C."/>
            <person name="Naylor J."/>
            <person name="Pearson M."/>
            <person name="Priest M."/>
            <person name="Roberts A."/>
            <person name="Saif S."/>
            <person name="Shea T."/>
            <person name="Sykes S."/>
            <person name="Wortman J."/>
            <person name="Nusbaum C."/>
            <person name="Birren B."/>
        </authorList>
    </citation>
    <scope>NUCLEOTIDE SEQUENCE</scope>
    <source>
        <strain evidence="7">IND107</strain>
    </source>
</reference>
<keyword evidence="3" id="KW-0371">Homeobox</keyword>
<dbReference type="EMBL" id="ATAM02000010">
    <property type="protein sequence ID" value="KAL0243432.1"/>
    <property type="molecule type" value="Genomic_DNA"/>
</dbReference>
<organism evidence="7 8">
    <name type="scientific">Cryptococcus tetragattii IND107</name>
    <dbReference type="NCBI Taxonomy" id="1296105"/>
    <lineage>
        <taxon>Eukaryota</taxon>
        <taxon>Fungi</taxon>
        <taxon>Dikarya</taxon>
        <taxon>Basidiomycota</taxon>
        <taxon>Agaricomycotina</taxon>
        <taxon>Tremellomycetes</taxon>
        <taxon>Tremellales</taxon>
        <taxon>Cryptococcaceae</taxon>
        <taxon>Cryptococcus</taxon>
        <taxon>Cryptococcus gattii species complex</taxon>
    </lineage>
</organism>
<keyword evidence="4" id="KW-0539">Nucleus</keyword>
<evidence type="ECO:0000313" key="8">
    <source>
        <dbReference type="Proteomes" id="UP000054399"/>
    </source>
</evidence>
<dbReference type="RefSeq" id="XP_066611799.1">
    <property type="nucleotide sequence ID" value="XM_066759853.1"/>
</dbReference>
<dbReference type="Gene3D" id="1.10.10.60">
    <property type="entry name" value="Homeodomain-like"/>
    <property type="match status" value="1"/>
</dbReference>
<dbReference type="GeneID" id="91992253"/>
<keyword evidence="8" id="KW-1185">Reference proteome</keyword>
<dbReference type="Pfam" id="PF05920">
    <property type="entry name" value="Homeobox_KN"/>
    <property type="match status" value="1"/>
</dbReference>
<comment type="caution">
    <text evidence="7">The sequence shown here is derived from an EMBL/GenBank/DDBJ whole genome shotgun (WGS) entry which is preliminary data.</text>
</comment>
<dbReference type="InterPro" id="IPR009057">
    <property type="entry name" value="Homeodomain-like_sf"/>
</dbReference>
<evidence type="ECO:0000256" key="5">
    <source>
        <dbReference type="SAM" id="MobiDB-lite"/>
    </source>
</evidence>
<dbReference type="InterPro" id="IPR008422">
    <property type="entry name" value="KN_HD"/>
</dbReference>
<evidence type="ECO:0000256" key="3">
    <source>
        <dbReference type="ARBA" id="ARBA00023155"/>
    </source>
</evidence>
<feature type="region of interest" description="Disordered" evidence="5">
    <location>
        <begin position="336"/>
        <end position="375"/>
    </location>
</feature>
<evidence type="ECO:0000256" key="4">
    <source>
        <dbReference type="ARBA" id="ARBA00023242"/>
    </source>
</evidence>
<evidence type="ECO:0000256" key="1">
    <source>
        <dbReference type="ARBA" id="ARBA00005800"/>
    </source>
</evidence>
<evidence type="ECO:0000313" key="7">
    <source>
        <dbReference type="EMBL" id="KAL0243432.1"/>
    </source>
</evidence>
<sequence>MLSTCDTSSQSIRKSLQDDLVDFQETFTKVLGKREIDGHERVARKGSNLLTAVKWSSSRHLLDENTVSLAYAVAHNVKVIGSSALQLEQGREDAVGEAMLRIESLLLDQGRRRKCRQRDYEPQPKRCCRGSSSESYNTWPESNLHISAKPSESAPDHTIVRLWFLNNLAYPYPTAQQKDSLAKYAGMQRGKVDSDLTNYRRRAGWTDIMNMWCGGDRNAMKKLMEKVERGKEQRTEILDAVQECKDYLTMKENNRVGDWVKEITQNSDSKYRFGGIILPNVSVASPYSTNRFSTARSFSGSSALSSMSSCSEVSEASAIIPIPSKKRYTRVESISPFKRTRKQTAEVSGSCEPRSIADLQPMPPSPGAAEENTANDSIVPATCLVNASPLSLSSPGETRTKPRPAC</sequence>
<dbReference type="SUPFAM" id="SSF46689">
    <property type="entry name" value="Homeodomain-like"/>
    <property type="match status" value="1"/>
</dbReference>
<protein>
    <recommendedName>
        <fullName evidence="6">KN homeodomain domain-containing protein</fullName>
    </recommendedName>
</protein>
<keyword evidence="2" id="KW-0238">DNA-binding</keyword>
<dbReference type="Proteomes" id="UP000054399">
    <property type="component" value="Unassembled WGS sequence"/>
</dbReference>
<accession>A0ABR3BMF7</accession>
<evidence type="ECO:0000259" key="6">
    <source>
        <dbReference type="Pfam" id="PF05920"/>
    </source>
</evidence>
<feature type="domain" description="KN homeodomain" evidence="6">
    <location>
        <begin position="163"/>
        <end position="202"/>
    </location>
</feature>